<evidence type="ECO:0000313" key="2">
    <source>
        <dbReference type="EMBL" id="MBU3805185.1"/>
    </source>
</evidence>
<reference evidence="2" key="2">
    <citation type="submission" date="2021-04" db="EMBL/GenBank/DDBJ databases">
        <authorList>
            <person name="Gilroy R."/>
        </authorList>
    </citation>
    <scope>NUCLEOTIDE SEQUENCE</scope>
    <source>
        <strain evidence="2">B5-657</strain>
    </source>
</reference>
<keyword evidence="1" id="KW-1133">Transmembrane helix</keyword>
<keyword evidence="1" id="KW-0812">Transmembrane</keyword>
<accession>A0A9E2KE80</accession>
<evidence type="ECO:0000313" key="3">
    <source>
        <dbReference type="Proteomes" id="UP000824229"/>
    </source>
</evidence>
<dbReference type="GO" id="GO:0016787">
    <property type="term" value="F:hydrolase activity"/>
    <property type="evidence" value="ECO:0007669"/>
    <property type="project" value="UniProtKB-KW"/>
</dbReference>
<proteinExistence type="predicted"/>
<keyword evidence="1" id="KW-0472">Membrane</keyword>
<dbReference type="SUPFAM" id="SSF53474">
    <property type="entry name" value="alpha/beta-Hydrolases"/>
    <property type="match status" value="1"/>
</dbReference>
<dbReference type="EMBL" id="JAHLFQ010000251">
    <property type="protein sequence ID" value="MBU3805185.1"/>
    <property type="molecule type" value="Genomic_DNA"/>
</dbReference>
<protein>
    <submittedName>
        <fullName evidence="2">Alpha/beta hydrolase</fullName>
    </submittedName>
</protein>
<dbReference type="AlphaFoldDB" id="A0A9E2KE80"/>
<name>A0A9E2KE80_9FIRM</name>
<dbReference type="Proteomes" id="UP000824229">
    <property type="component" value="Unassembled WGS sequence"/>
</dbReference>
<gene>
    <name evidence="2" type="ORF">H9872_10600</name>
</gene>
<keyword evidence="2" id="KW-0378">Hydrolase</keyword>
<comment type="caution">
    <text evidence="2">The sequence shown here is derived from an EMBL/GenBank/DDBJ whole genome shotgun (WGS) entry which is preliminary data.</text>
</comment>
<dbReference type="Gene3D" id="3.40.50.1820">
    <property type="entry name" value="alpha/beta hydrolase"/>
    <property type="match status" value="1"/>
</dbReference>
<sequence length="338" mass="37760">MKIKKTSRKKEKIKKRLVPLTIIGAIIIGILYQQLSIYFNASNLGRMGRLIEVNGVNMHLYEAGNSDIPIVFTGNIGSNVPFVDLYPLHNALSQNHHVMVYDKPGYGWSDYTSASRDIDTICQEIHTALHSNDVPGDEDTYLEPFVFVAQGMGALEAIRYTQLYPEDVAGIVFIEGTSPGFCADYNNIMIIESFLINITRNTGLLRLIGNSNFVSNAFNDNPELSDKLRDLNKGIGLEKNWNRNVIEEKLKLASNAEVILSGLGDEKLGDLPIRVITSEANTYSTWNRTQKALLSLSSDSAQYFVEGSTSVIEANDVPTMLTVIEELITHIYELREDY</sequence>
<reference evidence="2" key="1">
    <citation type="journal article" date="2021" name="PeerJ">
        <title>Extensive microbial diversity within the chicken gut microbiome revealed by metagenomics and culture.</title>
        <authorList>
            <person name="Gilroy R."/>
            <person name="Ravi A."/>
            <person name="Getino M."/>
            <person name="Pursley I."/>
            <person name="Horton D.L."/>
            <person name="Alikhan N.F."/>
            <person name="Baker D."/>
            <person name="Gharbi K."/>
            <person name="Hall N."/>
            <person name="Watson M."/>
            <person name="Adriaenssens E.M."/>
            <person name="Foster-Nyarko E."/>
            <person name="Jarju S."/>
            <person name="Secka A."/>
            <person name="Antonio M."/>
            <person name="Oren A."/>
            <person name="Chaudhuri R.R."/>
            <person name="La Ragione R."/>
            <person name="Hildebrand F."/>
            <person name="Pallen M.J."/>
        </authorList>
    </citation>
    <scope>NUCLEOTIDE SEQUENCE</scope>
    <source>
        <strain evidence="2">B5-657</strain>
    </source>
</reference>
<evidence type="ECO:0000256" key="1">
    <source>
        <dbReference type="SAM" id="Phobius"/>
    </source>
</evidence>
<organism evidence="2 3">
    <name type="scientific">Candidatus Cellulosilyticum pullistercoris</name>
    <dbReference type="NCBI Taxonomy" id="2838521"/>
    <lineage>
        <taxon>Bacteria</taxon>
        <taxon>Bacillati</taxon>
        <taxon>Bacillota</taxon>
        <taxon>Clostridia</taxon>
        <taxon>Lachnospirales</taxon>
        <taxon>Cellulosilyticaceae</taxon>
        <taxon>Cellulosilyticum</taxon>
    </lineage>
</organism>
<feature type="transmembrane region" description="Helical" evidence="1">
    <location>
        <begin position="20"/>
        <end position="39"/>
    </location>
</feature>
<dbReference type="InterPro" id="IPR029058">
    <property type="entry name" value="AB_hydrolase_fold"/>
</dbReference>